<dbReference type="InterPro" id="IPR011607">
    <property type="entry name" value="MGS-like_dom"/>
</dbReference>
<dbReference type="InterPro" id="IPR033937">
    <property type="entry name" value="MGS_CPS_CarB"/>
</dbReference>
<dbReference type="PANTHER" id="PTHR11405:SF53">
    <property type="entry name" value="CARBAMOYL-PHOSPHATE SYNTHASE [AMMONIA], MITOCHONDRIAL"/>
    <property type="match status" value="1"/>
</dbReference>
<dbReference type="Gene3D" id="3.40.50.20">
    <property type="match status" value="2"/>
</dbReference>
<gene>
    <name evidence="14" type="primary">carB</name>
    <name evidence="17" type="ORF">GCM10011505_02000</name>
</gene>
<name>A0ABQ1I7Y0_9PROT</name>
<evidence type="ECO:0000256" key="13">
    <source>
        <dbReference type="ARBA" id="ARBA00047359"/>
    </source>
</evidence>
<feature type="binding site" evidence="14">
    <location>
        <position position="851"/>
    </location>
    <ligand>
        <name>Mn(2+)</name>
        <dbReference type="ChEBI" id="CHEBI:29035"/>
        <label>4</label>
    </ligand>
</feature>
<proteinExistence type="inferred from homology"/>
<keyword evidence="9 14" id="KW-0067">ATP-binding</keyword>
<dbReference type="NCBIfam" id="TIGR01369">
    <property type="entry name" value="CPSaseII_lrg"/>
    <property type="match status" value="1"/>
</dbReference>
<sequence>MPKRTDIKSILVIGAGPIVIGQACEFDYSGTQACKALKEEGYRIILVNSNPATIMTDPGLADATYVEPITPEIVAKVIEAERPDALLPTMGGQTALNTALALSRDGTLKKYGVELIGANEAAIEKAEDRLLFRDAMDRIGLATPRSHVVRTMQAAREAMEYVGLPAIIRPSYTLGGTGGGIAYNRQEFEEIVASGLDASPVNEVLVEESVLGWKEFEMEVVRDHADNCIIICSIENIDPMGVHTGDSITVAPALTLTDKEYQIMRDASLAVLREIGVDTGGSNVQFAIDPETGRMAVIEMNPRVSRSSALASKATGFPIAKVAAKLAVGYTLDEVQNDITGVTPASFEPTIDYVVTKIPRFAFEKFPGTARLLSTSMKAVGEVMAIGRCFEESLQKALRSMETGLTGLDEIEIAGGAGTSEVEAVRSALAVPTPDRLLVIAQALRAGLTTEEIHEASDYDPWFIERLAGLVAVEAEVREDGLPSDAAGWRRLKSLGFSDARLAKLVGLDEEIVRARRWKVSVHPVFKRVDTCAAEFEARTPYMYSTYELPAFDGTVECEAQPTDRTKIIVLGGGPNRIGQGIEFDYCCVHAAYALSEAGYETIMVNCNPETVSTDYDTSDRLYFEPLTVEDVLELVWVETRNGTLKGVIVQYGGQTPLKLAEPLEKAQVPILGTSPDAIDLAEDRRRFQKLLNDLGLKQPANDTCHSEDEALAIAQRIGFPLVARPSYVLGGRAMEIVHDMAGLSSYMRRTVREFGNKPVLLDRFLTDAIEVDVDALCDGERVVVAGIMEHIEEAGVHSGDSACTLPPYSLSDEIIAEIGRQTEAMALKLGVIGLMNVQFAVKDREIYILEVNPRASRTVPFVAKAIGHPIAKIAARVMAGEKLDAFDLTQHSRGHIAIKEAVFPFARFPGVDILLGPEMKSTGEVMGLDTDFGRSFAKAQLAAGVRLPTAGRVFVSVRDDDKAAMVEIARGLNAQGFDIVASRGTARVLTDAGIAVEIAKKAHEGRPNIIDQIKDRRIDMVFNTTAGSQAISDSYSLRRETLMNKVPYFTTVAGCRAVVLAIAAIRAGTLEVRSLQSYSA</sequence>
<evidence type="ECO:0000256" key="2">
    <source>
        <dbReference type="ARBA" id="ARBA00009799"/>
    </source>
</evidence>
<dbReference type="Gene3D" id="1.10.1030.10">
    <property type="entry name" value="Carbamoyl-phosphate synthetase, large subunit oligomerisation domain"/>
    <property type="match status" value="1"/>
</dbReference>
<feature type="binding site" evidence="14">
    <location>
        <position position="839"/>
    </location>
    <ligand>
        <name>Mg(2+)</name>
        <dbReference type="ChEBI" id="CHEBI:18420"/>
        <label>3</label>
    </ligand>
</feature>
<dbReference type="CDD" id="cd01424">
    <property type="entry name" value="MGS_CPS_II"/>
    <property type="match status" value="1"/>
</dbReference>
<dbReference type="InterPro" id="IPR036914">
    <property type="entry name" value="MGS-like_dom_sf"/>
</dbReference>
<organism evidence="17 18">
    <name type="scientific">Tistrella bauzanensis</name>
    <dbReference type="NCBI Taxonomy" id="657419"/>
    <lineage>
        <taxon>Bacteria</taxon>
        <taxon>Pseudomonadati</taxon>
        <taxon>Pseudomonadota</taxon>
        <taxon>Alphaproteobacteria</taxon>
        <taxon>Geminicoccales</taxon>
        <taxon>Geminicoccaceae</taxon>
        <taxon>Tistrella</taxon>
    </lineage>
</organism>
<dbReference type="InterPro" id="IPR005479">
    <property type="entry name" value="CPAse_ATP-bd"/>
</dbReference>
<feature type="binding site" evidence="14">
    <location>
        <position position="215"/>
    </location>
    <ligand>
        <name>ATP</name>
        <dbReference type="ChEBI" id="CHEBI:30616"/>
        <label>1</label>
    </ligand>
</feature>
<dbReference type="SUPFAM" id="SSF52335">
    <property type="entry name" value="Methylglyoxal synthase-like"/>
    <property type="match status" value="1"/>
</dbReference>
<dbReference type="EMBL" id="BMDZ01000001">
    <property type="protein sequence ID" value="GGB24303.1"/>
    <property type="molecule type" value="Genomic_DNA"/>
</dbReference>
<dbReference type="Pfam" id="PF02142">
    <property type="entry name" value="MGS"/>
    <property type="match status" value="1"/>
</dbReference>
<keyword evidence="6" id="KW-0479">Metal-binding</keyword>
<evidence type="ECO:0000256" key="14">
    <source>
        <dbReference type="HAMAP-Rule" id="MF_01210"/>
    </source>
</evidence>
<feature type="binding site" evidence="14">
    <location>
        <position position="798"/>
    </location>
    <ligand>
        <name>ATP</name>
        <dbReference type="ChEBI" id="CHEBI:30616"/>
        <label>2</label>
    </ligand>
</feature>
<comment type="cofactor">
    <cofactor evidence="14">
        <name>Mg(2+)</name>
        <dbReference type="ChEBI" id="CHEBI:18420"/>
    </cofactor>
    <cofactor evidence="14">
        <name>Mn(2+)</name>
        <dbReference type="ChEBI" id="CHEBI:29035"/>
    </cofactor>
    <text evidence="14">Binds 4 Mg(2+) or Mn(2+) ions per subunit.</text>
</comment>
<evidence type="ECO:0000256" key="1">
    <source>
        <dbReference type="ARBA" id="ARBA00005077"/>
    </source>
</evidence>
<feature type="binding site" evidence="14">
    <location>
        <position position="839"/>
    </location>
    <ligand>
        <name>Mn(2+)</name>
        <dbReference type="ChEBI" id="CHEBI:29035"/>
        <label>3</label>
    </ligand>
</feature>
<feature type="binding site" evidence="14">
    <location>
        <position position="797"/>
    </location>
    <ligand>
        <name>ATP</name>
        <dbReference type="ChEBI" id="CHEBI:30616"/>
        <label>2</label>
    </ligand>
</feature>
<dbReference type="PROSITE" id="PS00867">
    <property type="entry name" value="CPSASE_2"/>
    <property type="match status" value="2"/>
</dbReference>
<keyword evidence="7 14" id="KW-0677">Repeat</keyword>
<dbReference type="InterPro" id="IPR036897">
    <property type="entry name" value="CarbamoylP_synth_lsu_oligo_sf"/>
</dbReference>
<comment type="catalytic activity">
    <reaction evidence="14">
        <text>hydrogencarbonate + L-glutamine + 2 ATP + H2O = carbamoyl phosphate + L-glutamate + 2 ADP + phosphate + 2 H(+)</text>
        <dbReference type="Rhea" id="RHEA:18633"/>
        <dbReference type="ChEBI" id="CHEBI:15377"/>
        <dbReference type="ChEBI" id="CHEBI:15378"/>
        <dbReference type="ChEBI" id="CHEBI:17544"/>
        <dbReference type="ChEBI" id="CHEBI:29985"/>
        <dbReference type="ChEBI" id="CHEBI:30616"/>
        <dbReference type="ChEBI" id="CHEBI:43474"/>
        <dbReference type="ChEBI" id="CHEBI:58228"/>
        <dbReference type="ChEBI" id="CHEBI:58359"/>
        <dbReference type="ChEBI" id="CHEBI:456216"/>
        <dbReference type="EC" id="6.3.5.5"/>
    </reaction>
</comment>
<feature type="binding site" evidence="14">
    <location>
        <position position="285"/>
    </location>
    <ligand>
        <name>ATP</name>
        <dbReference type="ChEBI" id="CHEBI:30616"/>
        <label>1</label>
    </ligand>
</feature>
<comment type="pathway">
    <text evidence="14">Pyrimidine metabolism; UMP biosynthesis via de novo pathway; (S)-dihydroorotate from bicarbonate: step 1/3.</text>
</comment>
<feature type="binding site" evidence="14">
    <location>
        <position position="176"/>
    </location>
    <ligand>
        <name>ATP</name>
        <dbReference type="ChEBI" id="CHEBI:30616"/>
        <label>1</label>
    </ligand>
</feature>
<feature type="binding site" evidence="14">
    <location>
        <position position="764"/>
    </location>
    <ligand>
        <name>ATP</name>
        <dbReference type="ChEBI" id="CHEBI:30616"/>
        <label>2</label>
    </ligand>
</feature>
<comment type="catalytic activity">
    <reaction evidence="13 14">
        <text>hydrogencarbonate + NH4(+) + 2 ATP = carbamoyl phosphate + 2 ADP + phosphate + 2 H(+)</text>
        <dbReference type="Rhea" id="RHEA:18029"/>
        <dbReference type="ChEBI" id="CHEBI:15378"/>
        <dbReference type="ChEBI" id="CHEBI:17544"/>
        <dbReference type="ChEBI" id="CHEBI:28938"/>
        <dbReference type="ChEBI" id="CHEBI:30616"/>
        <dbReference type="ChEBI" id="CHEBI:43474"/>
        <dbReference type="ChEBI" id="CHEBI:58228"/>
        <dbReference type="ChEBI" id="CHEBI:456216"/>
        <dbReference type="EC" id="6.3.4.16"/>
    </reaction>
</comment>
<comment type="similarity">
    <text evidence="2 14">Belongs to the CarB family.</text>
</comment>
<feature type="binding site" evidence="14">
    <location>
        <position position="853"/>
    </location>
    <ligand>
        <name>Mn(2+)</name>
        <dbReference type="ChEBI" id="CHEBI:29035"/>
        <label>4</label>
    </ligand>
</feature>
<keyword evidence="4 14" id="KW-0436">Ligase</keyword>
<dbReference type="NCBIfam" id="NF003671">
    <property type="entry name" value="PRK05294.1"/>
    <property type="match status" value="1"/>
</dbReference>
<comment type="subunit">
    <text evidence="14">Composed of two chains; the small (or glutamine) chain promotes the hydrolysis of glutamine to ammonia, which is used by the large (or ammonia) chain to synthesize carbamoyl phosphate. Tetramer of heterodimers (alpha,beta)4.</text>
</comment>
<comment type="caution">
    <text evidence="14">Lacks conserved residue(s) required for the propagation of feature annotation.</text>
</comment>
<feature type="binding site" evidence="14">
    <location>
        <position position="853"/>
    </location>
    <ligand>
        <name>Mg(2+)</name>
        <dbReference type="ChEBI" id="CHEBI:18420"/>
        <label>4</label>
    </ligand>
</feature>
<accession>A0ABQ1I7Y0</accession>
<dbReference type="Proteomes" id="UP000603352">
    <property type="component" value="Unassembled WGS sequence"/>
</dbReference>
<dbReference type="InterPro" id="IPR005480">
    <property type="entry name" value="CPSase_lsu_oligo"/>
</dbReference>
<feature type="binding site" evidence="14">
    <location>
        <position position="285"/>
    </location>
    <ligand>
        <name>Mn(2+)</name>
        <dbReference type="ChEBI" id="CHEBI:29035"/>
        <label>1</label>
    </ligand>
</feature>
<dbReference type="PROSITE" id="PS50975">
    <property type="entry name" value="ATP_GRASP"/>
    <property type="match status" value="2"/>
</dbReference>
<evidence type="ECO:0000256" key="10">
    <source>
        <dbReference type="ARBA" id="ARBA00022842"/>
    </source>
</evidence>
<dbReference type="Pfam" id="PF25596">
    <property type="entry name" value="CPSase_L_D1"/>
    <property type="match status" value="2"/>
</dbReference>
<evidence type="ECO:0000256" key="5">
    <source>
        <dbReference type="ARBA" id="ARBA00022605"/>
    </source>
</evidence>
<feature type="binding site" evidence="14">
    <location>
        <position position="851"/>
    </location>
    <ligand>
        <name>Mn(2+)</name>
        <dbReference type="ChEBI" id="CHEBI:29035"/>
        <label>3</label>
    </ligand>
</feature>
<evidence type="ECO:0000313" key="17">
    <source>
        <dbReference type="EMBL" id="GGB24303.1"/>
    </source>
</evidence>
<dbReference type="SMART" id="SM01096">
    <property type="entry name" value="CPSase_L_D3"/>
    <property type="match status" value="1"/>
</dbReference>
<feature type="binding site" evidence="14">
    <location>
        <position position="241"/>
    </location>
    <ligand>
        <name>ATP</name>
        <dbReference type="ChEBI" id="CHEBI:30616"/>
        <label>1</label>
    </ligand>
</feature>
<dbReference type="EC" id="6.3.4.16" evidence="14"/>
<protein>
    <recommendedName>
        <fullName evidence="14">Carbamoyl phosphate synthase large chain</fullName>
        <ecNumber evidence="14">6.3.4.16</ecNumber>
        <ecNumber evidence="14">6.3.5.5</ecNumber>
    </recommendedName>
    <alternativeName>
        <fullName evidence="14">Carbamoyl phosphate synthetase ammonia chain</fullName>
    </alternativeName>
</protein>
<feature type="region of interest" description="Allosteric domain" evidence="14">
    <location>
        <begin position="946"/>
        <end position="1081"/>
    </location>
</feature>
<dbReference type="InterPro" id="IPR005483">
    <property type="entry name" value="CPSase_dom"/>
</dbReference>
<evidence type="ECO:0000256" key="4">
    <source>
        <dbReference type="ARBA" id="ARBA00022598"/>
    </source>
</evidence>
<feature type="binding site" evidence="14">
    <location>
        <position position="299"/>
    </location>
    <ligand>
        <name>Mn(2+)</name>
        <dbReference type="ChEBI" id="CHEBI:29035"/>
        <label>1</label>
    </ligand>
</feature>
<keyword evidence="8 14" id="KW-0547">Nucleotide-binding</keyword>
<comment type="caution">
    <text evidence="17">The sequence shown here is derived from an EMBL/GenBank/DDBJ whole genome shotgun (WGS) entry which is preliminary data.</text>
</comment>
<evidence type="ECO:0000256" key="9">
    <source>
        <dbReference type="ARBA" id="ARBA00022840"/>
    </source>
</evidence>
<dbReference type="PRINTS" id="PR00098">
    <property type="entry name" value="CPSASE"/>
</dbReference>
<dbReference type="SUPFAM" id="SSF52440">
    <property type="entry name" value="PreATP-grasp domain"/>
    <property type="match status" value="2"/>
</dbReference>
<feature type="binding site" evidence="14">
    <location>
        <position position="851"/>
    </location>
    <ligand>
        <name>Mg(2+)</name>
        <dbReference type="ChEBI" id="CHEBI:18420"/>
        <label>3</label>
    </ligand>
</feature>
<evidence type="ECO:0000259" key="15">
    <source>
        <dbReference type="PROSITE" id="PS50975"/>
    </source>
</evidence>
<feature type="region of interest" description="Carboxyphosphate synthetic domain" evidence="14">
    <location>
        <begin position="1"/>
        <end position="402"/>
    </location>
</feature>
<feature type="domain" description="MGS-like" evidence="16">
    <location>
        <begin position="946"/>
        <end position="1081"/>
    </location>
</feature>
<dbReference type="Gene3D" id="3.40.50.1380">
    <property type="entry name" value="Methylglyoxal synthase-like domain"/>
    <property type="match status" value="1"/>
</dbReference>
<feature type="binding site" evidence="14">
    <location>
        <position position="851"/>
    </location>
    <ligand>
        <name>ATP</name>
        <dbReference type="ChEBI" id="CHEBI:30616"/>
        <label>2</label>
    </ligand>
</feature>
<feature type="binding site" evidence="14">
    <location>
        <position position="851"/>
    </location>
    <ligand>
        <name>Mg(2+)</name>
        <dbReference type="ChEBI" id="CHEBI:18420"/>
        <label>4</label>
    </ligand>
</feature>
<dbReference type="Gene3D" id="3.30.470.20">
    <property type="entry name" value="ATP-grasp fold, B domain"/>
    <property type="match status" value="2"/>
</dbReference>
<feature type="binding site" evidence="14">
    <location>
        <position position="175"/>
    </location>
    <ligand>
        <name>ATP</name>
        <dbReference type="ChEBI" id="CHEBI:30616"/>
        <label>1</label>
    </ligand>
</feature>
<evidence type="ECO:0000313" key="18">
    <source>
        <dbReference type="Proteomes" id="UP000603352"/>
    </source>
</evidence>
<feature type="binding site" evidence="14">
    <location>
        <position position="169"/>
    </location>
    <ligand>
        <name>ATP</name>
        <dbReference type="ChEBI" id="CHEBI:30616"/>
        <label>1</label>
    </ligand>
</feature>
<feature type="binding site" evidence="14">
    <location>
        <position position="301"/>
    </location>
    <ligand>
        <name>Mn(2+)</name>
        <dbReference type="ChEBI" id="CHEBI:29035"/>
        <label>2</label>
    </ligand>
</feature>
<evidence type="ECO:0000256" key="8">
    <source>
        <dbReference type="ARBA" id="ARBA00022741"/>
    </source>
</evidence>
<dbReference type="PROSITE" id="PS51855">
    <property type="entry name" value="MGS"/>
    <property type="match status" value="1"/>
</dbReference>
<comment type="function">
    <text evidence="14">Large subunit of the glutamine-dependent carbamoyl phosphate synthetase (CPSase). CPSase catalyzes the formation of carbamoyl phosphate from the ammonia moiety of glutamine, carbonate, and phosphate donated by ATP, constituting the first step of 2 biosynthetic pathways, one leading to arginine and/or urea and the other to pyrimidine nucleotides. The large subunit (synthetase) binds the substrates ammonia (free or transferred from glutamine from the small subunit), hydrogencarbonate and ATP and carries out an ATP-coupled ligase reaction, activating hydrogencarbonate by forming carboxy phosphate which reacts with ammonia to form carbamoyl phosphate.</text>
</comment>
<feature type="binding site" evidence="14">
    <location>
        <position position="766"/>
    </location>
    <ligand>
        <name>ATP</name>
        <dbReference type="ChEBI" id="CHEBI:30616"/>
        <label>2</label>
    </ligand>
</feature>
<keyword evidence="18" id="KW-1185">Reference proteome</keyword>
<feature type="binding site" evidence="14">
    <location>
        <position position="796"/>
    </location>
    <ligand>
        <name>ATP</name>
        <dbReference type="ChEBI" id="CHEBI:30616"/>
        <label>2</label>
    </ligand>
</feature>
<comment type="pathway">
    <text evidence="1 14">Amino-acid biosynthesis; L-arginine biosynthesis; carbamoyl phosphate from bicarbonate: step 1/1.</text>
</comment>
<evidence type="ECO:0000256" key="12">
    <source>
        <dbReference type="ARBA" id="ARBA00023211"/>
    </source>
</evidence>
<feature type="binding site" evidence="14">
    <location>
        <position position="208"/>
    </location>
    <ligand>
        <name>ATP</name>
        <dbReference type="ChEBI" id="CHEBI:30616"/>
        <label>1</label>
    </ligand>
</feature>
<comment type="domain">
    <text evidence="14">The large subunit is composed of 2 ATP-grasp domains that are involved in binding the 2 ATP molecules needed for carbamoyl phosphate synthesis. The N-terminal ATP-grasp domain (referred to as the carboxyphosphate synthetic component) catalyzes the ATP-dependent phosphorylation of hydrogencarbonate to carboxyphosphate and the subsequent nucleophilic attack by ammonia to form a carbamate intermediate. The C-terminal ATP-grasp domain (referred to as the carbamoyl phosphate synthetic component) then catalyzes the phosphorylation of carbamate with the second ATP to form the end product carbamoyl phosphate. The reactive and unstable enzyme intermediates are sequentially channeled from one active site to the next through the interior of the protein over a distance of at least 96 A.</text>
</comment>
<feature type="binding site" evidence="14">
    <location>
        <position position="771"/>
    </location>
    <ligand>
        <name>ATP</name>
        <dbReference type="ChEBI" id="CHEBI:30616"/>
        <label>2</label>
    </ligand>
</feature>
<feature type="binding site" evidence="14">
    <location>
        <position position="285"/>
    </location>
    <ligand>
        <name>Mg(2+)</name>
        <dbReference type="ChEBI" id="CHEBI:18420"/>
        <label>1</label>
    </ligand>
</feature>
<dbReference type="EC" id="6.3.5.5" evidence="14"/>
<feature type="binding site" evidence="14">
    <location>
        <position position="242"/>
    </location>
    <ligand>
        <name>ATP</name>
        <dbReference type="ChEBI" id="CHEBI:30616"/>
        <label>1</label>
    </ligand>
</feature>
<feature type="binding site" evidence="14">
    <location>
        <position position="301"/>
    </location>
    <ligand>
        <name>Mg(2+)</name>
        <dbReference type="ChEBI" id="CHEBI:18420"/>
        <label>2</label>
    </ligand>
</feature>
<keyword evidence="11 14" id="KW-0665">Pyrimidine biosynthesis</keyword>
<feature type="domain" description="ATP-grasp" evidence="15">
    <location>
        <begin position="689"/>
        <end position="880"/>
    </location>
</feature>
<dbReference type="HAMAP" id="MF_01210_A">
    <property type="entry name" value="CPSase_L_chain_A"/>
    <property type="match status" value="1"/>
</dbReference>
<dbReference type="InterPro" id="IPR006275">
    <property type="entry name" value="CPSase_lsu"/>
</dbReference>
<reference evidence="18" key="1">
    <citation type="journal article" date="2019" name="Int. J. Syst. Evol. Microbiol.">
        <title>The Global Catalogue of Microorganisms (GCM) 10K type strain sequencing project: providing services to taxonomists for standard genome sequencing and annotation.</title>
        <authorList>
            <consortium name="The Broad Institute Genomics Platform"/>
            <consortium name="The Broad Institute Genome Sequencing Center for Infectious Disease"/>
            <person name="Wu L."/>
            <person name="Ma J."/>
        </authorList>
    </citation>
    <scope>NUCLEOTIDE SEQUENCE [LARGE SCALE GENOMIC DNA]</scope>
    <source>
        <strain evidence="18">CGMCC 1.10188</strain>
    </source>
</reference>
<evidence type="ECO:0000256" key="11">
    <source>
        <dbReference type="ARBA" id="ARBA00022975"/>
    </source>
</evidence>
<dbReference type="SUPFAM" id="SSF48108">
    <property type="entry name" value="Carbamoyl phosphate synthetase, large subunit connection domain"/>
    <property type="match status" value="1"/>
</dbReference>
<feature type="binding site" evidence="14">
    <location>
        <position position="129"/>
    </location>
    <ligand>
        <name>ATP</name>
        <dbReference type="ChEBI" id="CHEBI:30616"/>
        <label>1</label>
    </ligand>
</feature>
<dbReference type="HAMAP" id="MF_01210_B">
    <property type="entry name" value="CPSase_L_chain_B"/>
    <property type="match status" value="1"/>
</dbReference>
<feature type="binding site" evidence="14">
    <location>
        <position position="839"/>
    </location>
    <ligand>
        <name>ATP</name>
        <dbReference type="ChEBI" id="CHEBI:30616"/>
        <label>2</label>
    </ligand>
</feature>
<dbReference type="RefSeq" id="WP_188574084.1">
    <property type="nucleotide sequence ID" value="NZ_BMDZ01000001.1"/>
</dbReference>
<dbReference type="Pfam" id="PF02786">
    <property type="entry name" value="CPSase_L_D2"/>
    <property type="match status" value="2"/>
</dbReference>
<feature type="binding site" evidence="14">
    <location>
        <position position="725"/>
    </location>
    <ligand>
        <name>ATP</name>
        <dbReference type="ChEBI" id="CHEBI:30616"/>
        <label>2</label>
    </ligand>
</feature>
<feature type="binding site" evidence="14">
    <location>
        <position position="299"/>
    </location>
    <ligand>
        <name>ATP</name>
        <dbReference type="ChEBI" id="CHEBI:30616"/>
        <label>1</label>
    </ligand>
</feature>
<feature type="binding site" evidence="14">
    <location>
        <position position="243"/>
    </location>
    <ligand>
        <name>ATP</name>
        <dbReference type="ChEBI" id="CHEBI:30616"/>
        <label>1</label>
    </ligand>
</feature>
<evidence type="ECO:0000256" key="3">
    <source>
        <dbReference type="ARBA" id="ARBA00022571"/>
    </source>
</evidence>
<dbReference type="InterPro" id="IPR016185">
    <property type="entry name" value="PreATP-grasp_dom_sf"/>
</dbReference>
<feature type="binding site" evidence="14">
    <location>
        <position position="799"/>
    </location>
    <ligand>
        <name>ATP</name>
        <dbReference type="ChEBI" id="CHEBI:30616"/>
        <label>2</label>
    </ligand>
</feature>
<evidence type="ECO:0000256" key="6">
    <source>
        <dbReference type="ARBA" id="ARBA00022723"/>
    </source>
</evidence>
<dbReference type="PROSITE" id="PS51257">
    <property type="entry name" value="PROKAR_LIPOPROTEIN"/>
    <property type="match status" value="1"/>
</dbReference>
<feature type="binding site" evidence="14">
    <location>
        <position position="299"/>
    </location>
    <ligand>
        <name>Mg(2+)</name>
        <dbReference type="ChEBI" id="CHEBI:18420"/>
        <label>1</label>
    </ligand>
</feature>
<feature type="binding site" evidence="14">
    <location>
        <position position="299"/>
    </location>
    <ligand>
        <name>Mn(2+)</name>
        <dbReference type="ChEBI" id="CHEBI:29035"/>
        <label>2</label>
    </ligand>
</feature>
<feature type="binding site" evidence="14">
    <location>
        <position position="299"/>
    </location>
    <ligand>
        <name>Mg(2+)</name>
        <dbReference type="ChEBI" id="CHEBI:18420"/>
        <label>2</label>
    </ligand>
</feature>
<dbReference type="InterPro" id="IPR058047">
    <property type="entry name" value="CPSase_preATP-grasp"/>
</dbReference>
<keyword evidence="10" id="KW-0460">Magnesium</keyword>
<dbReference type="PANTHER" id="PTHR11405">
    <property type="entry name" value="CARBAMOYLTRANSFERASE FAMILY MEMBER"/>
    <property type="match status" value="1"/>
</dbReference>
<evidence type="ECO:0000256" key="7">
    <source>
        <dbReference type="ARBA" id="ARBA00022737"/>
    </source>
</evidence>
<dbReference type="SMART" id="SM00851">
    <property type="entry name" value="MGS"/>
    <property type="match status" value="1"/>
</dbReference>
<dbReference type="Pfam" id="PF02787">
    <property type="entry name" value="CPSase_L_D3"/>
    <property type="match status" value="1"/>
</dbReference>
<feature type="domain" description="ATP-grasp" evidence="15">
    <location>
        <begin position="133"/>
        <end position="328"/>
    </location>
</feature>
<keyword evidence="12" id="KW-0464">Manganese</keyword>
<dbReference type="NCBIfam" id="NF009455">
    <property type="entry name" value="PRK12815.1"/>
    <property type="match status" value="1"/>
</dbReference>
<feature type="binding site" evidence="14">
    <location>
        <position position="210"/>
    </location>
    <ligand>
        <name>ATP</name>
        <dbReference type="ChEBI" id="CHEBI:30616"/>
        <label>1</label>
    </ligand>
</feature>
<keyword evidence="3 14" id="KW-0055">Arginine biosynthesis</keyword>
<dbReference type="InterPro" id="IPR011761">
    <property type="entry name" value="ATP-grasp"/>
</dbReference>
<evidence type="ECO:0000259" key="16">
    <source>
        <dbReference type="PROSITE" id="PS51855"/>
    </source>
</evidence>
<keyword evidence="5 14" id="KW-0028">Amino-acid biosynthesis</keyword>
<dbReference type="SUPFAM" id="SSF56059">
    <property type="entry name" value="Glutathione synthetase ATP-binding domain-like"/>
    <property type="match status" value="2"/>
</dbReference>